<reference evidence="5 6" key="1">
    <citation type="submission" date="2020-05" db="EMBL/GenBank/DDBJ databases">
        <title>Draft Genome Sequence of Ochrobactrum soli Isolated from Stable Fly Gut.</title>
        <authorList>
            <person name="Pileggi M.T."/>
            <person name="Vazhakkala L.J."/>
            <person name="Wong C.N."/>
        </authorList>
    </citation>
    <scope>NUCLEOTIDE SEQUENCE [LARGE SCALE GENOMIC DNA]</scope>
    <source>
        <strain evidence="5 6">MTP-C0764</strain>
    </source>
</reference>
<dbReference type="Pfam" id="PF03050">
    <property type="entry name" value="DDE_Tnp_IS66"/>
    <property type="match status" value="1"/>
</dbReference>
<feature type="domain" description="Transposase IS66 central" evidence="1">
    <location>
        <begin position="179"/>
        <end position="468"/>
    </location>
</feature>
<dbReference type="AlphaFoldDB" id="A0A849KYK9"/>
<dbReference type="InterPro" id="IPR024463">
    <property type="entry name" value="Transposase_TnpC_homeodom"/>
</dbReference>
<sequence>MLHAADLPDDVAALKSMLIAAQAREAAKDSAIARKDERIERLEKLVAAFKQAAFGRKSEKTDPDQFDLALEDLETAMAVIHAEDEVDTPAANRLAKPRAINRGALPKHLPRVEEVIEPDSLICGCGGCLHCIGDDVSERLDVVPAQFRVIVTRRPKYACRACTDGVVQAPAPARLIQAGLPTEATVAHVLVSKYADHLPLYRQAQIMSRQGIDLDRSTLADWVGRAAYELRPVFDALIADLKRSTKLFMDETRAPVLDPGSRKTKSGYFWALARDDRPWDGGAPPGVAFTYAPGRGGQHAERILQGFSGILQVDGYAGYNRLIAPERVGPDIQLAYCWAHARRKLIEITRNGSAPIAEDGVKRIGELYRIEAELRGLDPEARLDGRQVRLAPLIVDIQTWLLHHRARVATKSPLGEALAYIAKYWDGLQLFLTDGRIEIDNNSVERTIRPIALNRKNALFAGHDAGAENWAIIASLIETCKLNAVDPLAYLTATLTAIVNGHKQSRIDELLPWGYPAIDQRPEAVIRMTQPL</sequence>
<evidence type="ECO:0000259" key="1">
    <source>
        <dbReference type="Pfam" id="PF03050"/>
    </source>
</evidence>
<feature type="domain" description="Transposase IS66 C-terminal" evidence="4">
    <location>
        <begin position="475"/>
        <end position="513"/>
    </location>
</feature>
<feature type="domain" description="Transposase TnpC homeodomain" evidence="3">
    <location>
        <begin position="41"/>
        <end position="113"/>
    </location>
</feature>
<evidence type="ECO:0000259" key="3">
    <source>
        <dbReference type="Pfam" id="PF13007"/>
    </source>
</evidence>
<keyword evidence="6" id="KW-1185">Reference proteome</keyword>
<evidence type="ECO:0000313" key="5">
    <source>
        <dbReference type="EMBL" id="NNU63614.1"/>
    </source>
</evidence>
<evidence type="ECO:0000259" key="2">
    <source>
        <dbReference type="Pfam" id="PF13005"/>
    </source>
</evidence>
<comment type="caution">
    <text evidence="5">The sequence shown here is derived from an EMBL/GenBank/DDBJ whole genome shotgun (WGS) entry which is preliminary data.</text>
</comment>
<dbReference type="InterPro" id="IPR004291">
    <property type="entry name" value="Transposase_IS66_central"/>
</dbReference>
<dbReference type="InterPro" id="IPR039552">
    <property type="entry name" value="IS66_C"/>
</dbReference>
<dbReference type="Pfam" id="PF13817">
    <property type="entry name" value="DDE_Tnp_IS66_C"/>
    <property type="match status" value="1"/>
</dbReference>
<gene>
    <name evidence="5" type="ORF">HKX02_25670</name>
</gene>
<name>A0A849KYK9_9HYPH</name>
<organism evidence="5 6">
    <name type="scientific">Ochrobactrum soli</name>
    <dbReference type="NCBI Taxonomy" id="2448455"/>
    <lineage>
        <taxon>Bacteria</taxon>
        <taxon>Pseudomonadati</taxon>
        <taxon>Pseudomonadota</taxon>
        <taxon>Alphaproteobacteria</taxon>
        <taxon>Hyphomicrobiales</taxon>
        <taxon>Brucellaceae</taxon>
        <taxon>Brucella/Ochrobactrum group</taxon>
        <taxon>Ochrobactrum</taxon>
    </lineage>
</organism>
<proteinExistence type="predicted"/>
<dbReference type="PANTHER" id="PTHR33678">
    <property type="entry name" value="BLL1576 PROTEIN"/>
    <property type="match status" value="1"/>
</dbReference>
<dbReference type="Pfam" id="PF13005">
    <property type="entry name" value="zf-IS66"/>
    <property type="match status" value="1"/>
</dbReference>
<dbReference type="Proteomes" id="UP000574931">
    <property type="component" value="Unassembled WGS sequence"/>
</dbReference>
<protein>
    <submittedName>
        <fullName evidence="5">IS66 family transposase</fullName>
    </submittedName>
</protein>
<dbReference type="EMBL" id="JABFCY010000035">
    <property type="protein sequence ID" value="NNU63614.1"/>
    <property type="molecule type" value="Genomic_DNA"/>
</dbReference>
<dbReference type="InterPro" id="IPR052344">
    <property type="entry name" value="Transposase-related"/>
</dbReference>
<accession>A0A849KYK9</accession>
<dbReference type="RefSeq" id="WP_171319933.1">
    <property type="nucleotide sequence ID" value="NZ_JABFCY010000035.1"/>
</dbReference>
<dbReference type="Pfam" id="PF13007">
    <property type="entry name" value="LZ_Tnp_IS66"/>
    <property type="match status" value="1"/>
</dbReference>
<dbReference type="InterPro" id="IPR024474">
    <property type="entry name" value="Znf_dom_IS66"/>
</dbReference>
<dbReference type="PANTHER" id="PTHR33678:SF1">
    <property type="entry name" value="BLL1576 PROTEIN"/>
    <property type="match status" value="1"/>
</dbReference>
<feature type="domain" description="Transposase IS66 zinc-finger binding" evidence="2">
    <location>
        <begin position="122"/>
        <end position="162"/>
    </location>
</feature>
<dbReference type="NCBIfam" id="NF033517">
    <property type="entry name" value="transpos_IS66"/>
    <property type="match status" value="1"/>
</dbReference>
<evidence type="ECO:0000259" key="4">
    <source>
        <dbReference type="Pfam" id="PF13817"/>
    </source>
</evidence>
<evidence type="ECO:0000313" key="6">
    <source>
        <dbReference type="Proteomes" id="UP000574931"/>
    </source>
</evidence>